<comment type="caution">
    <text evidence="1">The sequence shown here is derived from an EMBL/GenBank/DDBJ whole genome shotgun (WGS) entry which is preliminary data.</text>
</comment>
<evidence type="ECO:0000313" key="2">
    <source>
        <dbReference type="Proteomes" id="UP000257109"/>
    </source>
</evidence>
<gene>
    <name evidence="1" type="ORF">CR513_00556</name>
</gene>
<dbReference type="SUPFAM" id="SSF56672">
    <property type="entry name" value="DNA/RNA polymerases"/>
    <property type="match status" value="1"/>
</dbReference>
<reference evidence="1" key="1">
    <citation type="submission" date="2018-05" db="EMBL/GenBank/DDBJ databases">
        <title>Draft genome of Mucuna pruriens seed.</title>
        <authorList>
            <person name="Nnadi N.E."/>
            <person name="Vos R."/>
            <person name="Hasami M.H."/>
            <person name="Devisetty U.K."/>
            <person name="Aguiy J.C."/>
        </authorList>
    </citation>
    <scope>NUCLEOTIDE SEQUENCE [LARGE SCALE GENOMIC DNA]</scope>
    <source>
        <strain evidence="1">JCA_2017</strain>
    </source>
</reference>
<protein>
    <recommendedName>
        <fullName evidence="3">Reverse transcriptase domain-containing protein</fullName>
    </recommendedName>
</protein>
<keyword evidence="2" id="KW-1185">Reference proteome</keyword>
<sequence>MEDETSGKGSTLILGRPFLKIARTKIDVHARTLSMEFCDTLVQFNIFEAMKHPTEDHSLFGIDSIDELVDKCLQLGSSIYNDNSSSTTPPMELKPLPSHLKYAYLDTEQQLPVIIARNLHQEQEDKLLQHKKAIGWKLSNLPRINPSICLHRILVEEEARPIRQQQRRMNLTILDVVKKKVTKLLATGIIYPISDN</sequence>
<dbReference type="InterPro" id="IPR043502">
    <property type="entry name" value="DNA/RNA_pol_sf"/>
</dbReference>
<dbReference type="Gene3D" id="3.10.10.10">
    <property type="entry name" value="HIV Type 1 Reverse Transcriptase, subunit A, domain 1"/>
    <property type="match status" value="1"/>
</dbReference>
<evidence type="ECO:0000313" key="1">
    <source>
        <dbReference type="EMBL" id="RDY14388.1"/>
    </source>
</evidence>
<dbReference type="Proteomes" id="UP000257109">
    <property type="component" value="Unassembled WGS sequence"/>
</dbReference>
<organism evidence="1 2">
    <name type="scientific">Mucuna pruriens</name>
    <name type="common">Velvet bean</name>
    <name type="synonym">Dolichos pruriens</name>
    <dbReference type="NCBI Taxonomy" id="157652"/>
    <lineage>
        <taxon>Eukaryota</taxon>
        <taxon>Viridiplantae</taxon>
        <taxon>Streptophyta</taxon>
        <taxon>Embryophyta</taxon>
        <taxon>Tracheophyta</taxon>
        <taxon>Spermatophyta</taxon>
        <taxon>Magnoliopsida</taxon>
        <taxon>eudicotyledons</taxon>
        <taxon>Gunneridae</taxon>
        <taxon>Pentapetalae</taxon>
        <taxon>rosids</taxon>
        <taxon>fabids</taxon>
        <taxon>Fabales</taxon>
        <taxon>Fabaceae</taxon>
        <taxon>Papilionoideae</taxon>
        <taxon>50 kb inversion clade</taxon>
        <taxon>NPAAA clade</taxon>
        <taxon>indigoferoid/millettioid clade</taxon>
        <taxon>Phaseoleae</taxon>
        <taxon>Mucuna</taxon>
    </lineage>
</organism>
<accession>A0A371IHB3</accession>
<feature type="non-terminal residue" evidence="1">
    <location>
        <position position="1"/>
    </location>
</feature>
<dbReference type="AlphaFoldDB" id="A0A371IHB3"/>
<name>A0A371IHB3_MUCPR</name>
<dbReference type="EMBL" id="QJKJ01000079">
    <property type="protein sequence ID" value="RDY14388.1"/>
    <property type="molecule type" value="Genomic_DNA"/>
</dbReference>
<proteinExistence type="predicted"/>
<evidence type="ECO:0008006" key="3">
    <source>
        <dbReference type="Google" id="ProtNLM"/>
    </source>
</evidence>